<dbReference type="RefSeq" id="XP_028489820.1">
    <property type="nucleotide sequence ID" value="XM_028627769.1"/>
</dbReference>
<dbReference type="VEuPathDB" id="FungiDB:C8Q69DRAFT_397127"/>
<evidence type="ECO:0000313" key="3">
    <source>
        <dbReference type="Proteomes" id="UP000283841"/>
    </source>
</evidence>
<name>A0A443I885_BYSSP</name>
<keyword evidence="3" id="KW-1185">Reference proteome</keyword>
<evidence type="ECO:0000256" key="1">
    <source>
        <dbReference type="SAM" id="Phobius"/>
    </source>
</evidence>
<evidence type="ECO:0000313" key="2">
    <source>
        <dbReference type="EMBL" id="RWR00176.1"/>
    </source>
</evidence>
<protein>
    <submittedName>
        <fullName evidence="2">Uncharacterized protein</fullName>
    </submittedName>
</protein>
<keyword evidence="1" id="KW-0812">Transmembrane</keyword>
<proteinExistence type="predicted"/>
<feature type="transmembrane region" description="Helical" evidence="1">
    <location>
        <begin position="40"/>
        <end position="58"/>
    </location>
</feature>
<keyword evidence="1" id="KW-1133">Transmembrane helix</keyword>
<feature type="non-terminal residue" evidence="2">
    <location>
        <position position="1"/>
    </location>
</feature>
<gene>
    <name evidence="2" type="ORF">C8Q69DRAFT_397127</name>
</gene>
<dbReference type="AlphaFoldDB" id="A0A443I885"/>
<organism evidence="2 3">
    <name type="scientific">Byssochlamys spectabilis</name>
    <name type="common">Paecilomyces variotii</name>
    <dbReference type="NCBI Taxonomy" id="264951"/>
    <lineage>
        <taxon>Eukaryota</taxon>
        <taxon>Fungi</taxon>
        <taxon>Dikarya</taxon>
        <taxon>Ascomycota</taxon>
        <taxon>Pezizomycotina</taxon>
        <taxon>Eurotiomycetes</taxon>
        <taxon>Eurotiomycetidae</taxon>
        <taxon>Eurotiales</taxon>
        <taxon>Thermoascaceae</taxon>
        <taxon>Paecilomyces</taxon>
    </lineage>
</organism>
<sequence length="64" mass="7399">LANTNIAPYTRSAAVLYYLTKYITKKKQNISFFNNFLDKIILTLNIVNPLLLTVIKLINRTIIK</sequence>
<accession>A0A443I885</accession>
<dbReference type="GeneID" id="39597046"/>
<reference evidence="2 3" key="1">
    <citation type="journal article" date="2018" name="Front. Microbiol.">
        <title>Genomic and genetic insights into a cosmopolitan fungus, Paecilomyces variotii (Eurotiales).</title>
        <authorList>
            <person name="Urquhart A.S."/>
            <person name="Mondo S.J."/>
            <person name="Makela M.R."/>
            <person name="Hane J.K."/>
            <person name="Wiebenga A."/>
            <person name="He G."/>
            <person name="Mihaltcheva S."/>
            <person name="Pangilinan J."/>
            <person name="Lipzen A."/>
            <person name="Barry K."/>
            <person name="de Vries R.P."/>
            <person name="Grigoriev I.V."/>
            <person name="Idnurm A."/>
        </authorList>
    </citation>
    <scope>NUCLEOTIDE SEQUENCE [LARGE SCALE GENOMIC DNA]</scope>
    <source>
        <strain evidence="2 3">CBS 101075</strain>
    </source>
</reference>
<comment type="caution">
    <text evidence="2">The sequence shown here is derived from an EMBL/GenBank/DDBJ whole genome shotgun (WGS) entry which is preliminary data.</text>
</comment>
<keyword evidence="1" id="KW-0472">Membrane</keyword>
<dbReference type="Proteomes" id="UP000283841">
    <property type="component" value="Unassembled WGS sequence"/>
</dbReference>
<dbReference type="EMBL" id="RCNU01000001">
    <property type="protein sequence ID" value="RWR00176.1"/>
    <property type="molecule type" value="Genomic_DNA"/>
</dbReference>